<dbReference type="EMBL" id="CAJEWN010000100">
    <property type="protein sequence ID" value="CAD2163864.1"/>
    <property type="molecule type" value="Genomic_DNA"/>
</dbReference>
<name>A0A6V7URA3_MELEN</name>
<reference evidence="1 2" key="1">
    <citation type="submission" date="2020-08" db="EMBL/GenBank/DDBJ databases">
        <authorList>
            <person name="Koutsovoulos G."/>
            <person name="Danchin GJ E."/>
        </authorList>
    </citation>
    <scope>NUCLEOTIDE SEQUENCE [LARGE SCALE GENOMIC DNA]</scope>
</reference>
<accession>A0A6V7URA3</accession>
<gene>
    <name evidence="1" type="ORF">MENT_LOCUS16252</name>
</gene>
<organism evidence="1 2">
    <name type="scientific">Meloidogyne enterolobii</name>
    <name type="common">Root-knot nematode worm</name>
    <name type="synonym">Meloidogyne mayaguensis</name>
    <dbReference type="NCBI Taxonomy" id="390850"/>
    <lineage>
        <taxon>Eukaryota</taxon>
        <taxon>Metazoa</taxon>
        <taxon>Ecdysozoa</taxon>
        <taxon>Nematoda</taxon>
        <taxon>Chromadorea</taxon>
        <taxon>Rhabditida</taxon>
        <taxon>Tylenchina</taxon>
        <taxon>Tylenchomorpha</taxon>
        <taxon>Tylenchoidea</taxon>
        <taxon>Meloidogynidae</taxon>
        <taxon>Meloidogyninae</taxon>
        <taxon>Meloidogyne</taxon>
    </lineage>
</organism>
<dbReference type="Proteomes" id="UP000580250">
    <property type="component" value="Unassembled WGS sequence"/>
</dbReference>
<dbReference type="AlphaFoldDB" id="A0A6V7URA3"/>
<evidence type="ECO:0000313" key="2">
    <source>
        <dbReference type="Proteomes" id="UP000580250"/>
    </source>
</evidence>
<sequence>MRGCTYPNAKNARKGKKRADSLCGQVDSQLDICRLISIRFNGLPTLNVFNCRCSRISER</sequence>
<evidence type="ECO:0000313" key="1">
    <source>
        <dbReference type="EMBL" id="CAD2163864.1"/>
    </source>
</evidence>
<protein>
    <submittedName>
        <fullName evidence="1">Uncharacterized protein</fullName>
    </submittedName>
</protein>
<comment type="caution">
    <text evidence="1">The sequence shown here is derived from an EMBL/GenBank/DDBJ whole genome shotgun (WGS) entry which is preliminary data.</text>
</comment>
<proteinExistence type="predicted"/>